<dbReference type="Gene3D" id="3.40.50.1000">
    <property type="entry name" value="HAD superfamily/HAD-like"/>
    <property type="match status" value="1"/>
</dbReference>
<organism evidence="1 2">
    <name type="scientific">Prorocentrum cordatum</name>
    <dbReference type="NCBI Taxonomy" id="2364126"/>
    <lineage>
        <taxon>Eukaryota</taxon>
        <taxon>Sar</taxon>
        <taxon>Alveolata</taxon>
        <taxon>Dinophyceae</taxon>
        <taxon>Prorocentrales</taxon>
        <taxon>Prorocentraceae</taxon>
        <taxon>Prorocentrum</taxon>
    </lineage>
</organism>
<protein>
    <recommendedName>
        <fullName evidence="3">Phosphoglycerate kinase</fullName>
    </recommendedName>
</protein>
<evidence type="ECO:0008006" key="3">
    <source>
        <dbReference type="Google" id="ProtNLM"/>
    </source>
</evidence>
<dbReference type="InterPro" id="IPR023214">
    <property type="entry name" value="HAD_sf"/>
</dbReference>
<accession>A0ABN9PAT5</accession>
<dbReference type="Proteomes" id="UP001189429">
    <property type="component" value="Unassembled WGS sequence"/>
</dbReference>
<keyword evidence="2" id="KW-1185">Reference proteome</keyword>
<reference evidence="1" key="1">
    <citation type="submission" date="2023-10" db="EMBL/GenBank/DDBJ databases">
        <authorList>
            <person name="Chen Y."/>
            <person name="Shah S."/>
            <person name="Dougan E. K."/>
            <person name="Thang M."/>
            <person name="Chan C."/>
        </authorList>
    </citation>
    <scope>NUCLEOTIDE SEQUENCE [LARGE SCALE GENOMIC DNA]</scope>
</reference>
<name>A0ABN9PAT5_9DINO</name>
<proteinExistence type="predicted"/>
<comment type="caution">
    <text evidence="1">The sequence shown here is derived from an EMBL/GenBank/DDBJ whole genome shotgun (WGS) entry which is preliminary data.</text>
</comment>
<evidence type="ECO:0000313" key="1">
    <source>
        <dbReference type="EMBL" id="CAK0788182.1"/>
    </source>
</evidence>
<dbReference type="EMBL" id="CAUYUJ010000003">
    <property type="protein sequence ID" value="CAK0788182.1"/>
    <property type="molecule type" value="Genomic_DNA"/>
</dbReference>
<gene>
    <name evidence="1" type="ORF">PCOR1329_LOCUS129</name>
</gene>
<evidence type="ECO:0000313" key="2">
    <source>
        <dbReference type="Proteomes" id="UP001189429"/>
    </source>
</evidence>
<sequence>MTLSSCICSPTSGVFAARYISREHPSAQRVYVIGGQGLVDELRRVGIESSGGPAEDAETFEDTRLAALAATVAAEHYDGVVVGWDTALNYGLPNLNLLVARFARGSRGMTRAWAPVARALRTP</sequence>